<evidence type="ECO:0000256" key="1">
    <source>
        <dbReference type="SAM" id="MobiDB-lite"/>
    </source>
</evidence>
<organism evidence="3">
    <name type="scientific">Aureococcus anophagefferens</name>
    <name type="common">Harmful bloom alga</name>
    <dbReference type="NCBI Taxonomy" id="44056"/>
    <lineage>
        <taxon>Eukaryota</taxon>
        <taxon>Sar</taxon>
        <taxon>Stramenopiles</taxon>
        <taxon>Ochrophyta</taxon>
        <taxon>Pelagophyceae</taxon>
        <taxon>Pelagomonadales</taxon>
        <taxon>Pelagomonadaceae</taxon>
        <taxon>Aureococcus</taxon>
    </lineage>
</organism>
<name>F0YJ84_AURAN</name>
<gene>
    <name evidence="2" type="ORF">AURANDRAFT_66905</name>
</gene>
<dbReference type="KEGG" id="aaf:AURANDRAFT_66905"/>
<accession>F0YJ84</accession>
<dbReference type="EMBL" id="GL833147">
    <property type="protein sequence ID" value="EGB04825.1"/>
    <property type="molecule type" value="Genomic_DNA"/>
</dbReference>
<dbReference type="Proteomes" id="UP000002729">
    <property type="component" value="Unassembled WGS sequence"/>
</dbReference>
<feature type="non-terminal residue" evidence="2">
    <location>
        <position position="398"/>
    </location>
</feature>
<keyword evidence="3" id="KW-1185">Reference proteome</keyword>
<feature type="compositionally biased region" description="Low complexity" evidence="1">
    <location>
        <begin position="130"/>
        <end position="145"/>
    </location>
</feature>
<feature type="region of interest" description="Disordered" evidence="1">
    <location>
        <begin position="62"/>
        <end position="83"/>
    </location>
</feature>
<evidence type="ECO:0000313" key="3">
    <source>
        <dbReference type="Proteomes" id="UP000002729"/>
    </source>
</evidence>
<sequence length="398" mass="42562">MPLFQRESSTTSKRGIAASKSELLARLAEFSAVDDSAYLSEEGFVEARRAAVRQQRRLVRRSDEGSGFLCAPSTRKSSQRHRVWQPDDVRAPWIEYDKVCAEGARTLERPRSAVRGGAGVTERFAGLGGARAAPRPGSAAALRRASPPPRPESAPLGPRGDAARPGSAPHWGRRSAAQESTASGASPEVLRRRPGSAPPGARRPPEPEDPDDPSRASLEDTHALYEPTVLVSEAEPPRARPGSAPPGSRKPPMFSSDELFASTRAAKESEIPNFKGSDLGHASTALLTDYKASAAAPATKPRRFARVDPNVPATRRSLLTRQLSASTLPRPVAADVILDDVPDAVDDWDVDVDVAAALRPGKRVVTAWTASFRSGYAHGFESLAVYAEATLGEAECRT</sequence>
<feature type="region of interest" description="Disordered" evidence="1">
    <location>
        <begin position="123"/>
        <end position="255"/>
    </location>
</feature>
<feature type="compositionally biased region" description="Basic and acidic residues" evidence="1">
    <location>
        <begin position="212"/>
        <end position="223"/>
    </location>
</feature>
<dbReference type="GeneID" id="20225996"/>
<dbReference type="RefSeq" id="XP_009040560.1">
    <property type="nucleotide sequence ID" value="XM_009042312.1"/>
</dbReference>
<evidence type="ECO:0000313" key="2">
    <source>
        <dbReference type="EMBL" id="EGB04825.1"/>
    </source>
</evidence>
<protein>
    <submittedName>
        <fullName evidence="2">Uncharacterized protein</fullName>
    </submittedName>
</protein>
<dbReference type="AlphaFoldDB" id="F0YJ84"/>
<proteinExistence type="predicted"/>
<reference evidence="2 3" key="1">
    <citation type="journal article" date="2011" name="Proc. Natl. Acad. Sci. U.S.A.">
        <title>Niche of harmful alga Aureococcus anophagefferens revealed through ecogenomics.</title>
        <authorList>
            <person name="Gobler C.J."/>
            <person name="Berry D.L."/>
            <person name="Dyhrman S.T."/>
            <person name="Wilhelm S.W."/>
            <person name="Salamov A."/>
            <person name="Lobanov A.V."/>
            <person name="Zhang Y."/>
            <person name="Collier J.L."/>
            <person name="Wurch L.L."/>
            <person name="Kustka A.B."/>
            <person name="Dill B.D."/>
            <person name="Shah M."/>
            <person name="VerBerkmoes N.C."/>
            <person name="Kuo A."/>
            <person name="Terry A."/>
            <person name="Pangilinan J."/>
            <person name="Lindquist E.A."/>
            <person name="Lucas S."/>
            <person name="Paulsen I.T."/>
            <person name="Hattenrath-Lehmann T.K."/>
            <person name="Talmage S.C."/>
            <person name="Walker E.A."/>
            <person name="Koch F."/>
            <person name="Burson A.M."/>
            <person name="Marcoval M.A."/>
            <person name="Tang Y.Z."/>
            <person name="Lecleir G.R."/>
            <person name="Coyne K.J."/>
            <person name="Berg G.M."/>
            <person name="Bertrand E.M."/>
            <person name="Saito M.A."/>
            <person name="Gladyshev V.N."/>
            <person name="Grigoriev I.V."/>
        </authorList>
    </citation>
    <scope>NUCLEOTIDE SEQUENCE [LARGE SCALE GENOMIC DNA]</scope>
    <source>
        <strain evidence="3">CCMP 1984</strain>
    </source>
</reference>
<dbReference type="InParanoid" id="F0YJ84"/>